<evidence type="ECO:0000256" key="6">
    <source>
        <dbReference type="ARBA" id="ARBA00022598"/>
    </source>
</evidence>
<keyword evidence="12 15" id="KW-0648">Protein biosynthesis</keyword>
<dbReference type="SMART" id="SM00874">
    <property type="entry name" value="B5"/>
    <property type="match status" value="1"/>
</dbReference>
<dbReference type="GO" id="GO:0006432">
    <property type="term" value="P:phenylalanyl-tRNA aminoacylation"/>
    <property type="evidence" value="ECO:0007669"/>
    <property type="project" value="UniProtKB-UniRule"/>
</dbReference>
<dbReference type="PROSITE" id="PS51447">
    <property type="entry name" value="FDX_ACB"/>
    <property type="match status" value="1"/>
</dbReference>
<dbReference type="Proteomes" id="UP000525298">
    <property type="component" value="Unassembled WGS sequence"/>
</dbReference>
<dbReference type="SUPFAM" id="SSF46955">
    <property type="entry name" value="Putative DNA-binding domain"/>
    <property type="match status" value="1"/>
</dbReference>
<dbReference type="EC" id="6.1.1.20" evidence="15"/>
<evidence type="ECO:0000256" key="3">
    <source>
        <dbReference type="ARBA" id="ARBA00011209"/>
    </source>
</evidence>
<dbReference type="SUPFAM" id="SSF50249">
    <property type="entry name" value="Nucleic acid-binding proteins"/>
    <property type="match status" value="1"/>
</dbReference>
<dbReference type="Gene3D" id="3.30.70.380">
    <property type="entry name" value="Ferrodoxin-fold anticodon-binding domain"/>
    <property type="match status" value="1"/>
</dbReference>
<dbReference type="Gene3D" id="2.40.50.140">
    <property type="entry name" value="Nucleic acid-binding proteins"/>
    <property type="match status" value="1"/>
</dbReference>
<dbReference type="CDD" id="cd02796">
    <property type="entry name" value="tRNA_bind_bactPheRS"/>
    <property type="match status" value="1"/>
</dbReference>
<dbReference type="EMBL" id="JACDUS010000001">
    <property type="protein sequence ID" value="MBA2879756.1"/>
    <property type="molecule type" value="Genomic_DNA"/>
</dbReference>
<feature type="binding site" evidence="15">
    <location>
        <position position="465"/>
    </location>
    <ligand>
        <name>Mg(2+)</name>
        <dbReference type="ChEBI" id="CHEBI:18420"/>
        <note>shared with alpha subunit</note>
    </ligand>
</feature>
<evidence type="ECO:0000259" key="17">
    <source>
        <dbReference type="PROSITE" id="PS50886"/>
    </source>
</evidence>
<dbReference type="GO" id="GO:0009328">
    <property type="term" value="C:phenylalanine-tRNA ligase complex"/>
    <property type="evidence" value="ECO:0007669"/>
    <property type="project" value="TreeGrafter"/>
</dbReference>
<evidence type="ECO:0000256" key="12">
    <source>
        <dbReference type="ARBA" id="ARBA00022917"/>
    </source>
</evidence>
<dbReference type="SMART" id="SM00896">
    <property type="entry name" value="FDX-ACB"/>
    <property type="match status" value="1"/>
</dbReference>
<dbReference type="InterPro" id="IPR020825">
    <property type="entry name" value="Phe-tRNA_synthase-like_B3/B4"/>
</dbReference>
<proteinExistence type="inferred from homology"/>
<dbReference type="InterPro" id="IPR004532">
    <property type="entry name" value="Phe-tRNA-ligase_IIc_bsu_bact"/>
</dbReference>
<accession>A0A7W0HJ63</accession>
<keyword evidence="5 16" id="KW-0820">tRNA-binding</keyword>
<feature type="domain" description="FDX-ACB" evidence="18">
    <location>
        <begin position="710"/>
        <end position="803"/>
    </location>
</feature>
<dbReference type="GO" id="GO:0000049">
    <property type="term" value="F:tRNA binding"/>
    <property type="evidence" value="ECO:0007669"/>
    <property type="project" value="UniProtKB-UniRule"/>
</dbReference>
<dbReference type="SUPFAM" id="SSF54991">
    <property type="entry name" value="Anticodon-binding domain of PheRS"/>
    <property type="match status" value="1"/>
</dbReference>
<dbReference type="FunFam" id="3.30.70.380:FF:000001">
    <property type="entry name" value="Phenylalanine--tRNA ligase beta subunit"/>
    <property type="match status" value="1"/>
</dbReference>
<reference evidence="20 21" key="1">
    <citation type="submission" date="2020-07" db="EMBL/GenBank/DDBJ databases">
        <title>Genomic Encyclopedia of Type Strains, Phase IV (KMG-IV): sequencing the most valuable type-strain genomes for metagenomic binning, comparative biology and taxonomic classification.</title>
        <authorList>
            <person name="Goeker M."/>
        </authorList>
    </citation>
    <scope>NUCLEOTIDE SEQUENCE [LARGE SCALE GENOMIC DNA]</scope>
    <source>
        <strain evidence="20 21">DSM 17721</strain>
    </source>
</reference>
<dbReference type="PROSITE" id="PS51483">
    <property type="entry name" value="B5"/>
    <property type="match status" value="1"/>
</dbReference>
<evidence type="ECO:0000256" key="5">
    <source>
        <dbReference type="ARBA" id="ARBA00022555"/>
    </source>
</evidence>
<dbReference type="PANTHER" id="PTHR10947">
    <property type="entry name" value="PHENYLALANYL-TRNA SYNTHETASE BETA CHAIN AND LEUCINE-RICH REPEAT-CONTAINING PROTEIN 47"/>
    <property type="match status" value="1"/>
</dbReference>
<evidence type="ECO:0000256" key="11">
    <source>
        <dbReference type="ARBA" id="ARBA00022884"/>
    </source>
</evidence>
<dbReference type="Pfam" id="PF01588">
    <property type="entry name" value="tRNA_bind"/>
    <property type="match status" value="1"/>
</dbReference>
<evidence type="ECO:0000256" key="4">
    <source>
        <dbReference type="ARBA" id="ARBA00022490"/>
    </source>
</evidence>
<keyword evidence="6 15" id="KW-0436">Ligase</keyword>
<dbReference type="PANTHER" id="PTHR10947:SF0">
    <property type="entry name" value="PHENYLALANINE--TRNA LIGASE BETA SUBUNIT"/>
    <property type="match status" value="1"/>
</dbReference>
<dbReference type="FunFam" id="2.40.50.140:FF:000045">
    <property type="entry name" value="Phenylalanine--tRNA ligase beta subunit"/>
    <property type="match status" value="1"/>
</dbReference>
<organism evidence="20 21">
    <name type="scientific">Desulfosalsimonas propionicica</name>
    <dbReference type="NCBI Taxonomy" id="332175"/>
    <lineage>
        <taxon>Bacteria</taxon>
        <taxon>Pseudomonadati</taxon>
        <taxon>Thermodesulfobacteriota</taxon>
        <taxon>Desulfobacteria</taxon>
        <taxon>Desulfobacterales</taxon>
        <taxon>Desulfosalsimonadaceae</taxon>
        <taxon>Desulfosalsimonas</taxon>
    </lineage>
</organism>
<dbReference type="Pfam" id="PF17759">
    <property type="entry name" value="tRNA_synthFbeta"/>
    <property type="match status" value="1"/>
</dbReference>
<evidence type="ECO:0000256" key="7">
    <source>
        <dbReference type="ARBA" id="ARBA00022723"/>
    </source>
</evidence>
<dbReference type="NCBIfam" id="NF045760">
    <property type="entry name" value="YtpR"/>
    <property type="match status" value="1"/>
</dbReference>
<feature type="domain" description="TRNA-binding" evidence="17">
    <location>
        <begin position="39"/>
        <end position="147"/>
    </location>
</feature>
<gene>
    <name evidence="15" type="primary">pheT</name>
    <name evidence="20" type="ORF">HNR65_000063</name>
</gene>
<evidence type="ECO:0000313" key="20">
    <source>
        <dbReference type="EMBL" id="MBA2879756.1"/>
    </source>
</evidence>
<dbReference type="Gene3D" id="3.30.56.10">
    <property type="match status" value="2"/>
</dbReference>
<evidence type="ECO:0000256" key="9">
    <source>
        <dbReference type="ARBA" id="ARBA00022840"/>
    </source>
</evidence>
<dbReference type="InterPro" id="IPR002547">
    <property type="entry name" value="tRNA-bd_dom"/>
</dbReference>
<dbReference type="Pfam" id="PF03484">
    <property type="entry name" value="B5"/>
    <property type="match status" value="1"/>
</dbReference>
<comment type="similarity">
    <text evidence="2 15">Belongs to the phenylalanyl-tRNA synthetase beta subunit family. Type 1 subfamily.</text>
</comment>
<evidence type="ECO:0000256" key="14">
    <source>
        <dbReference type="ARBA" id="ARBA00049255"/>
    </source>
</evidence>
<dbReference type="GO" id="GO:0005524">
    <property type="term" value="F:ATP binding"/>
    <property type="evidence" value="ECO:0007669"/>
    <property type="project" value="UniProtKB-UniRule"/>
</dbReference>
<comment type="caution">
    <text evidence="20">The sequence shown here is derived from an EMBL/GenBank/DDBJ whole genome shotgun (WGS) entry which is preliminary data.</text>
</comment>
<dbReference type="InterPro" id="IPR005146">
    <property type="entry name" value="B3/B4_tRNA-bd"/>
</dbReference>
<dbReference type="InterPro" id="IPR041616">
    <property type="entry name" value="PheRS_beta_core"/>
</dbReference>
<name>A0A7W0HJ63_9BACT</name>
<dbReference type="GO" id="GO:0004826">
    <property type="term" value="F:phenylalanine-tRNA ligase activity"/>
    <property type="evidence" value="ECO:0007669"/>
    <property type="project" value="UniProtKB-UniRule"/>
</dbReference>
<dbReference type="AlphaFoldDB" id="A0A7W0HJ63"/>
<dbReference type="InterPro" id="IPR033714">
    <property type="entry name" value="tRNA_bind_bactPheRS"/>
</dbReference>
<keyword evidence="11 16" id="KW-0694">RNA-binding</keyword>
<dbReference type="SUPFAM" id="SSF55681">
    <property type="entry name" value="Class II aaRS and biotin synthetases"/>
    <property type="match status" value="1"/>
</dbReference>
<keyword evidence="4 15" id="KW-0963">Cytoplasm</keyword>
<evidence type="ECO:0000256" key="15">
    <source>
        <dbReference type="HAMAP-Rule" id="MF_00283"/>
    </source>
</evidence>
<evidence type="ECO:0000259" key="19">
    <source>
        <dbReference type="PROSITE" id="PS51483"/>
    </source>
</evidence>
<dbReference type="Gene3D" id="3.50.40.10">
    <property type="entry name" value="Phenylalanyl-trna Synthetase, Chain B, domain 3"/>
    <property type="match status" value="1"/>
</dbReference>
<evidence type="ECO:0000256" key="10">
    <source>
        <dbReference type="ARBA" id="ARBA00022842"/>
    </source>
</evidence>
<evidence type="ECO:0000256" key="8">
    <source>
        <dbReference type="ARBA" id="ARBA00022741"/>
    </source>
</evidence>
<dbReference type="InterPro" id="IPR045864">
    <property type="entry name" value="aa-tRNA-synth_II/BPL/LPL"/>
</dbReference>
<dbReference type="NCBIfam" id="TIGR00472">
    <property type="entry name" value="pheT_bact"/>
    <property type="match status" value="1"/>
</dbReference>
<dbReference type="InterPro" id="IPR012340">
    <property type="entry name" value="NA-bd_OB-fold"/>
</dbReference>
<keyword evidence="10 15" id="KW-0460">Magnesium</keyword>
<feature type="binding site" evidence="15">
    <location>
        <position position="455"/>
    </location>
    <ligand>
        <name>Mg(2+)</name>
        <dbReference type="ChEBI" id="CHEBI:18420"/>
        <note>shared with alpha subunit</note>
    </ligand>
</feature>
<dbReference type="GO" id="GO:0000287">
    <property type="term" value="F:magnesium ion binding"/>
    <property type="evidence" value="ECO:0007669"/>
    <property type="project" value="UniProtKB-UniRule"/>
</dbReference>
<dbReference type="SUPFAM" id="SSF56037">
    <property type="entry name" value="PheT/TilS domain"/>
    <property type="match status" value="1"/>
</dbReference>
<feature type="binding site" evidence="15">
    <location>
        <position position="464"/>
    </location>
    <ligand>
        <name>Mg(2+)</name>
        <dbReference type="ChEBI" id="CHEBI:18420"/>
        <note>shared with alpha subunit</note>
    </ligand>
</feature>
<keyword evidence="8 15" id="KW-0547">Nucleotide-binding</keyword>
<dbReference type="Gene3D" id="3.30.930.10">
    <property type="entry name" value="Bira Bifunctional Protein, Domain 2"/>
    <property type="match status" value="1"/>
</dbReference>
<keyword evidence="13 15" id="KW-0030">Aminoacyl-tRNA synthetase</keyword>
<evidence type="ECO:0000256" key="16">
    <source>
        <dbReference type="PROSITE-ProRule" id="PRU00209"/>
    </source>
</evidence>
<dbReference type="PROSITE" id="PS50886">
    <property type="entry name" value="TRBD"/>
    <property type="match status" value="1"/>
</dbReference>
<feature type="domain" description="B5" evidence="19">
    <location>
        <begin position="401"/>
        <end position="477"/>
    </location>
</feature>
<feature type="binding site" evidence="15">
    <location>
        <position position="461"/>
    </location>
    <ligand>
        <name>Mg(2+)</name>
        <dbReference type="ChEBI" id="CHEBI:18420"/>
        <note>shared with alpha subunit</note>
    </ligand>
</feature>
<sequence length="804" mass="88438">MKVSLEWLQQYVDIDISENALADRLTMAGLEVEAVVRPHSHLDGVVVGKIIEVRPHPDADRLSCCRLDAGSQTLEIVCGAPNAAAGMYVPCATVGTILPSGMEIKKTRIRGQTSEGMLCSQSELGLGEDASGLMNLGAEHAAGTPVAWALGLEDTVFEIGLTPNRPDCLSHIGVAREIAALLGKKVHLPEIPFLPVSGDIAQQTSVTIENPELCPRYAARLVSDITVGPSPQWLRRRLRAVGLKPINNIVDITNYVMMETGQPLHGFDFDRLAEKRIVVRTPDTETEFTTLDEKSRPLDADTLLICDGKKPVAIAGVMGGENSEILETTSRVLIESAFFDPVSIRKTAKRLGISTDASYRFERGVDPDGTVYAIQRAAVLMAELGGGQLIGSYIDEHPRPPAKSPIRLSIRRTNQHLGTGLSQAEITDLLQSAAFEIQTVDADQLAVTAPSYRVDVFRPEDLMEEVARLWGYNRIATTFPGITAQAEAPGKSLRVREQIRDRMEGFGFHETIHYSFISHSAADHMLLPEDDPRRRTEPVLNPLTEDQSVMRTSLLPALLETVQKNIFRQEKTLKLFEQGKAFYHTQPGALPREIEMLAALWTGLQKPLTWHTKPIETDFYDLKGVAEALLAALGIADGDFSALPASACSYTQPGQTAQIRCKDTFLGIIGEIRPAVLEKFDIRQPVFALELHMEALVPIVPEATQFVAVPKFPAVTRDITIIVDQDVEGRQILDHLREAETQWLEDVFLFDVYSGPPIAEGHKSLSVRLVYRSTTRTLEDAQVNELHRSITQSLLTAFNAALPA</sequence>
<dbReference type="InterPro" id="IPR009061">
    <property type="entry name" value="DNA-bd_dom_put_sf"/>
</dbReference>
<comment type="catalytic activity">
    <reaction evidence="14 15">
        <text>tRNA(Phe) + L-phenylalanine + ATP = L-phenylalanyl-tRNA(Phe) + AMP + diphosphate + H(+)</text>
        <dbReference type="Rhea" id="RHEA:19413"/>
        <dbReference type="Rhea" id="RHEA-COMP:9668"/>
        <dbReference type="Rhea" id="RHEA-COMP:9699"/>
        <dbReference type="ChEBI" id="CHEBI:15378"/>
        <dbReference type="ChEBI" id="CHEBI:30616"/>
        <dbReference type="ChEBI" id="CHEBI:33019"/>
        <dbReference type="ChEBI" id="CHEBI:58095"/>
        <dbReference type="ChEBI" id="CHEBI:78442"/>
        <dbReference type="ChEBI" id="CHEBI:78531"/>
        <dbReference type="ChEBI" id="CHEBI:456215"/>
        <dbReference type="EC" id="6.1.1.20"/>
    </reaction>
</comment>
<dbReference type="HAMAP" id="MF_00283">
    <property type="entry name" value="Phe_tRNA_synth_beta1"/>
    <property type="match status" value="1"/>
</dbReference>
<evidence type="ECO:0000256" key="1">
    <source>
        <dbReference type="ARBA" id="ARBA00004496"/>
    </source>
</evidence>
<dbReference type="InterPro" id="IPR005147">
    <property type="entry name" value="tRNA_synthase_B5-dom"/>
</dbReference>
<dbReference type="InterPro" id="IPR036690">
    <property type="entry name" value="Fdx_antiC-bd_sf"/>
</dbReference>
<evidence type="ECO:0000256" key="13">
    <source>
        <dbReference type="ARBA" id="ARBA00023146"/>
    </source>
</evidence>
<keyword evidence="7 15" id="KW-0479">Metal-binding</keyword>
<protein>
    <recommendedName>
        <fullName evidence="15">Phenylalanine--tRNA ligase beta subunit</fullName>
        <ecNumber evidence="15">6.1.1.20</ecNumber>
    </recommendedName>
    <alternativeName>
        <fullName evidence="15">Phenylalanyl-tRNA synthetase beta subunit</fullName>
        <shortName evidence="15">PheRS</shortName>
    </alternativeName>
</protein>
<dbReference type="CDD" id="cd00769">
    <property type="entry name" value="PheRS_beta_core"/>
    <property type="match status" value="1"/>
</dbReference>
<comment type="subcellular location">
    <subcellularLocation>
        <location evidence="1 15">Cytoplasm</location>
    </subcellularLocation>
</comment>
<dbReference type="RefSeq" id="WP_181549456.1">
    <property type="nucleotide sequence ID" value="NZ_JACDUS010000001.1"/>
</dbReference>
<evidence type="ECO:0000259" key="18">
    <source>
        <dbReference type="PROSITE" id="PS51447"/>
    </source>
</evidence>
<keyword evidence="9 15" id="KW-0067">ATP-binding</keyword>
<keyword evidence="21" id="KW-1185">Reference proteome</keyword>
<dbReference type="InterPro" id="IPR005121">
    <property type="entry name" value="Fdx_antiC-bd"/>
</dbReference>
<comment type="subunit">
    <text evidence="3 15">Tetramer of two alpha and two beta subunits.</text>
</comment>
<evidence type="ECO:0000313" key="21">
    <source>
        <dbReference type="Proteomes" id="UP000525298"/>
    </source>
</evidence>
<dbReference type="FunFam" id="3.50.40.10:FF:000001">
    <property type="entry name" value="Phenylalanine--tRNA ligase beta subunit"/>
    <property type="match status" value="1"/>
</dbReference>
<dbReference type="InterPro" id="IPR045060">
    <property type="entry name" value="Phe-tRNA-ligase_IIc_bsu"/>
</dbReference>
<evidence type="ECO:0000256" key="2">
    <source>
        <dbReference type="ARBA" id="ARBA00008653"/>
    </source>
</evidence>
<dbReference type="SMART" id="SM00873">
    <property type="entry name" value="B3_4"/>
    <property type="match status" value="1"/>
</dbReference>
<dbReference type="Pfam" id="PF03147">
    <property type="entry name" value="FDX-ACB"/>
    <property type="match status" value="1"/>
</dbReference>
<dbReference type="Pfam" id="PF03483">
    <property type="entry name" value="B3_4"/>
    <property type="match status" value="1"/>
</dbReference>
<comment type="cofactor">
    <cofactor evidence="15">
        <name>Mg(2+)</name>
        <dbReference type="ChEBI" id="CHEBI:18420"/>
    </cofactor>
    <text evidence="15">Binds 2 magnesium ions per tetramer.</text>
</comment>